<feature type="transmembrane region" description="Helical" evidence="6">
    <location>
        <begin position="16"/>
        <end position="40"/>
    </location>
</feature>
<evidence type="ECO:0000256" key="4">
    <source>
        <dbReference type="ARBA" id="ARBA00023136"/>
    </source>
</evidence>
<accession>A0AAE8M7V6</accession>
<dbReference type="EMBL" id="ONZP01000174">
    <property type="protein sequence ID" value="SPJ75754.1"/>
    <property type="molecule type" value="Genomic_DNA"/>
</dbReference>
<sequence>MYTRITPVYKLNASDYLITIAVVAELITYSLFAAAVANGFGRHNEYITPASSISILKCLYGVMMTGLWVSTFARISIACLLHSFSTSKSWKMVLWFIMGFQIVTLIASEIFQLLECRPVQAMWKPVLDADCMPVQQVWAIGYVFVGASMFSDLVLTILPMFLIWKLSRSAIERSLVSVLMGLSLFATVATVLKVVYMKTFDIESFDTFRASMPLFMWCRMEECVIVIAASAPLLKAYIESVLNRLGFPTFQNSVRKLNSWDSSQGPNHYIPSTAASHV</sequence>
<keyword evidence="3 6" id="KW-1133">Transmembrane helix</keyword>
<feature type="transmembrane region" description="Helical" evidence="6">
    <location>
        <begin position="175"/>
        <end position="194"/>
    </location>
</feature>
<dbReference type="Pfam" id="PF20684">
    <property type="entry name" value="Fung_rhodopsin"/>
    <property type="match status" value="1"/>
</dbReference>
<name>A0AAE8M7V6_9HYPO</name>
<comment type="subcellular location">
    <subcellularLocation>
        <location evidence="1">Membrane</location>
        <topology evidence="1">Multi-pass membrane protein</topology>
    </subcellularLocation>
</comment>
<evidence type="ECO:0000313" key="9">
    <source>
        <dbReference type="Proteomes" id="UP001187734"/>
    </source>
</evidence>
<evidence type="ECO:0000256" key="2">
    <source>
        <dbReference type="ARBA" id="ARBA00022692"/>
    </source>
</evidence>
<evidence type="ECO:0000256" key="6">
    <source>
        <dbReference type="SAM" id="Phobius"/>
    </source>
</evidence>
<protein>
    <recommendedName>
        <fullName evidence="7">Rhodopsin domain-containing protein</fullName>
    </recommendedName>
</protein>
<evidence type="ECO:0000259" key="7">
    <source>
        <dbReference type="Pfam" id="PF20684"/>
    </source>
</evidence>
<evidence type="ECO:0000256" key="3">
    <source>
        <dbReference type="ARBA" id="ARBA00022989"/>
    </source>
</evidence>
<feature type="transmembrane region" description="Helical" evidence="6">
    <location>
        <begin position="137"/>
        <end position="163"/>
    </location>
</feature>
<evidence type="ECO:0000313" key="8">
    <source>
        <dbReference type="EMBL" id="SPJ75754.1"/>
    </source>
</evidence>
<dbReference type="InterPro" id="IPR049326">
    <property type="entry name" value="Rhodopsin_dom_fungi"/>
</dbReference>
<evidence type="ECO:0000256" key="1">
    <source>
        <dbReference type="ARBA" id="ARBA00004141"/>
    </source>
</evidence>
<proteinExistence type="inferred from homology"/>
<comment type="caution">
    <text evidence="8">The sequence shown here is derived from an EMBL/GenBank/DDBJ whole genome shotgun (WGS) entry which is preliminary data.</text>
</comment>
<keyword evidence="4 6" id="KW-0472">Membrane</keyword>
<feature type="transmembrane region" description="Helical" evidence="6">
    <location>
        <begin position="60"/>
        <end position="81"/>
    </location>
</feature>
<feature type="transmembrane region" description="Helical" evidence="6">
    <location>
        <begin position="93"/>
        <end position="114"/>
    </location>
</feature>
<organism evidence="8 9">
    <name type="scientific">Fusarium torulosum</name>
    <dbReference type="NCBI Taxonomy" id="33205"/>
    <lineage>
        <taxon>Eukaryota</taxon>
        <taxon>Fungi</taxon>
        <taxon>Dikarya</taxon>
        <taxon>Ascomycota</taxon>
        <taxon>Pezizomycotina</taxon>
        <taxon>Sordariomycetes</taxon>
        <taxon>Hypocreomycetidae</taxon>
        <taxon>Hypocreales</taxon>
        <taxon>Nectriaceae</taxon>
        <taxon>Fusarium</taxon>
    </lineage>
</organism>
<dbReference type="Proteomes" id="UP001187734">
    <property type="component" value="Unassembled WGS sequence"/>
</dbReference>
<keyword evidence="2 6" id="KW-0812">Transmembrane</keyword>
<dbReference type="GO" id="GO:0016020">
    <property type="term" value="C:membrane"/>
    <property type="evidence" value="ECO:0007669"/>
    <property type="project" value="UniProtKB-SubCell"/>
</dbReference>
<dbReference type="PANTHER" id="PTHR33048">
    <property type="entry name" value="PTH11-LIKE INTEGRAL MEMBRANE PROTEIN (AFU_ORTHOLOGUE AFUA_5G11245)"/>
    <property type="match status" value="1"/>
</dbReference>
<keyword evidence="9" id="KW-1185">Reference proteome</keyword>
<dbReference type="InterPro" id="IPR052337">
    <property type="entry name" value="SAT4-like"/>
</dbReference>
<dbReference type="PANTHER" id="PTHR33048:SF129">
    <property type="entry name" value="INTEGRAL MEMBRANE PROTEIN-RELATED"/>
    <property type="match status" value="1"/>
</dbReference>
<feature type="domain" description="Rhodopsin" evidence="7">
    <location>
        <begin position="2"/>
        <end position="238"/>
    </location>
</feature>
<reference evidence="8" key="1">
    <citation type="submission" date="2018-03" db="EMBL/GenBank/DDBJ databases">
        <authorList>
            <person name="Guldener U."/>
        </authorList>
    </citation>
    <scope>NUCLEOTIDE SEQUENCE</scope>
</reference>
<evidence type="ECO:0000256" key="5">
    <source>
        <dbReference type="ARBA" id="ARBA00038359"/>
    </source>
</evidence>
<comment type="similarity">
    <text evidence="5">Belongs to the SAT4 family.</text>
</comment>
<gene>
    <name evidence="8" type="ORF">FTOL_05485</name>
</gene>
<dbReference type="AlphaFoldDB" id="A0AAE8M7V6"/>